<reference evidence="2" key="1">
    <citation type="journal article" date="2012" name="J. Microbiol. Biotechnol.">
        <title>Ramlibacter ginsenosidimutans sp. nov., with ginsenoside-converting activity.</title>
        <authorList>
            <person name="Wang L."/>
            <person name="An D.S."/>
            <person name="Kim S.G."/>
            <person name="Jin F.X."/>
            <person name="Kim S.C."/>
            <person name="Lee S.T."/>
            <person name="Im W.T."/>
        </authorList>
    </citation>
    <scope>NUCLEOTIDE SEQUENCE</scope>
    <source>
        <strain evidence="2">KACC 17527</strain>
    </source>
</reference>
<proteinExistence type="predicted"/>
<feature type="domain" description="SGNH hydrolase-type esterase" evidence="1">
    <location>
        <begin position="38"/>
        <end position="201"/>
    </location>
</feature>
<keyword evidence="3" id="KW-1185">Reference proteome</keyword>
<dbReference type="InterPro" id="IPR036514">
    <property type="entry name" value="SGNH_hydro_sf"/>
</dbReference>
<dbReference type="InterPro" id="IPR051532">
    <property type="entry name" value="Ester_Hydrolysis_Enzymes"/>
</dbReference>
<dbReference type="SUPFAM" id="SSF52266">
    <property type="entry name" value="SGNH hydrolase"/>
    <property type="match status" value="1"/>
</dbReference>
<dbReference type="EMBL" id="JAEPWM010000014">
    <property type="protein sequence ID" value="MBK6009121.1"/>
    <property type="molecule type" value="Genomic_DNA"/>
</dbReference>
<dbReference type="AlphaFoldDB" id="A0A934TXQ3"/>
<comment type="caution">
    <text evidence="2">The sequence shown here is derived from an EMBL/GenBank/DDBJ whole genome shotgun (WGS) entry which is preliminary data.</text>
</comment>
<dbReference type="PANTHER" id="PTHR30383:SF24">
    <property type="entry name" value="THIOESTERASE 1_PROTEASE 1_LYSOPHOSPHOLIPASE L1"/>
    <property type="match status" value="1"/>
</dbReference>
<sequence>MDSDMRWVSWRRRELLAFLLAAVYAAAAPAAAPPVILVLGDSLSAEYGLKRGSGWVALLEDRLARERIPARVINASISGDTTSGGRARLPALLSQHKPTHVIIELGANDALRGLPLAGTEDNLAQMTQAAQKAGARVLLVGMQVPPNYGSDYTKKFAALFAQVAARFHAGLVPFLLAGVADAPDARTLFQSDGIHPRAEAHPRILDNVWPELKKQLPDAARQRQPGSAS</sequence>
<accession>A0A934TXQ3</accession>
<evidence type="ECO:0000313" key="2">
    <source>
        <dbReference type="EMBL" id="MBK6009121.1"/>
    </source>
</evidence>
<dbReference type="Gene3D" id="3.40.50.1110">
    <property type="entry name" value="SGNH hydrolase"/>
    <property type="match status" value="1"/>
</dbReference>
<dbReference type="Proteomes" id="UP000630528">
    <property type="component" value="Unassembled WGS sequence"/>
</dbReference>
<organism evidence="2 3">
    <name type="scientific">Ramlibacter ginsenosidimutans</name>
    <dbReference type="NCBI Taxonomy" id="502333"/>
    <lineage>
        <taxon>Bacteria</taxon>
        <taxon>Pseudomonadati</taxon>
        <taxon>Pseudomonadota</taxon>
        <taxon>Betaproteobacteria</taxon>
        <taxon>Burkholderiales</taxon>
        <taxon>Comamonadaceae</taxon>
        <taxon>Ramlibacter</taxon>
    </lineage>
</organism>
<dbReference type="CDD" id="cd01822">
    <property type="entry name" value="Lysophospholipase_L1_like"/>
    <property type="match status" value="1"/>
</dbReference>
<reference evidence="2" key="2">
    <citation type="submission" date="2021-01" db="EMBL/GenBank/DDBJ databases">
        <authorList>
            <person name="Kang M."/>
        </authorList>
    </citation>
    <scope>NUCLEOTIDE SEQUENCE</scope>
    <source>
        <strain evidence="2">KACC 17527</strain>
    </source>
</reference>
<dbReference type="Pfam" id="PF13472">
    <property type="entry name" value="Lipase_GDSL_2"/>
    <property type="match status" value="1"/>
</dbReference>
<name>A0A934TXQ3_9BURK</name>
<dbReference type="GO" id="GO:0004622">
    <property type="term" value="F:phosphatidylcholine lysophospholipase activity"/>
    <property type="evidence" value="ECO:0007669"/>
    <property type="project" value="TreeGrafter"/>
</dbReference>
<protein>
    <submittedName>
        <fullName evidence="2">Arylesterase</fullName>
    </submittedName>
</protein>
<gene>
    <name evidence="2" type="ORF">JJB11_23735</name>
</gene>
<evidence type="ECO:0000313" key="3">
    <source>
        <dbReference type="Proteomes" id="UP000630528"/>
    </source>
</evidence>
<evidence type="ECO:0000259" key="1">
    <source>
        <dbReference type="Pfam" id="PF13472"/>
    </source>
</evidence>
<dbReference type="InterPro" id="IPR013830">
    <property type="entry name" value="SGNH_hydro"/>
</dbReference>
<dbReference type="PANTHER" id="PTHR30383">
    <property type="entry name" value="THIOESTERASE 1/PROTEASE 1/LYSOPHOSPHOLIPASE L1"/>
    <property type="match status" value="1"/>
</dbReference>